<name>A0A4V3BF40_9STAP</name>
<dbReference type="Proteomes" id="UP000294802">
    <property type="component" value="Unassembled WGS sequence"/>
</dbReference>
<comment type="caution">
    <text evidence="2">The sequence shown here is derived from an EMBL/GenBank/DDBJ whole genome shotgun (WGS) entry which is preliminary data.</text>
</comment>
<evidence type="ECO:0000313" key="2">
    <source>
        <dbReference type="EMBL" id="TDM12569.1"/>
    </source>
</evidence>
<evidence type="ECO:0000313" key="3">
    <source>
        <dbReference type="Proteomes" id="UP000294802"/>
    </source>
</evidence>
<evidence type="ECO:0000256" key="1">
    <source>
        <dbReference type="PROSITE-ProRule" id="PRU01282"/>
    </source>
</evidence>
<dbReference type="Pfam" id="PF03960">
    <property type="entry name" value="ArsC"/>
    <property type="match status" value="1"/>
</dbReference>
<dbReference type="InterPro" id="IPR036249">
    <property type="entry name" value="Thioredoxin-like_sf"/>
</dbReference>
<dbReference type="OrthoDB" id="9794155at2"/>
<organism evidence="2 3">
    <name type="scientific">Macrococcus lamae</name>
    <dbReference type="NCBI Taxonomy" id="198484"/>
    <lineage>
        <taxon>Bacteria</taxon>
        <taxon>Bacillati</taxon>
        <taxon>Bacillota</taxon>
        <taxon>Bacilli</taxon>
        <taxon>Bacillales</taxon>
        <taxon>Staphylococcaceae</taxon>
        <taxon>Macrococcus</taxon>
    </lineage>
</organism>
<dbReference type="PROSITE" id="PS51353">
    <property type="entry name" value="ARSC"/>
    <property type="match status" value="1"/>
</dbReference>
<accession>A0A4V3BF40</accession>
<dbReference type="InterPro" id="IPR006660">
    <property type="entry name" value="Arsenate_reductase-like"/>
</dbReference>
<dbReference type="RefSeq" id="WP_133443180.1">
    <property type="nucleotide sequence ID" value="NZ_SCWB01000003.1"/>
</dbReference>
<dbReference type="SUPFAM" id="SSF52833">
    <property type="entry name" value="Thioredoxin-like"/>
    <property type="match status" value="1"/>
</dbReference>
<comment type="similarity">
    <text evidence="1">Belongs to the ArsC family.</text>
</comment>
<sequence>MIKFFQISNCSTCKKAGQFLSENGVSFEPINLKEHTPTAGEFDRIVKQTNIDVDKLFNRQGTKFRELNLKDKLEDFSYDEKLNLLASDGMLVKRPLAVNDSKITLGFKEEDYRNTWL</sequence>
<dbReference type="InterPro" id="IPR006504">
    <property type="entry name" value="Tscrpt_reg_Spx/MgsR"/>
</dbReference>
<gene>
    <name evidence="2" type="ORF">ERX29_02875</name>
</gene>
<dbReference type="AlphaFoldDB" id="A0A4V3BF40"/>
<dbReference type="NCBIfam" id="TIGR01617">
    <property type="entry name" value="arsC_related"/>
    <property type="match status" value="1"/>
</dbReference>
<proteinExistence type="inferred from homology"/>
<reference evidence="2 3" key="1">
    <citation type="submission" date="2019-01" db="EMBL/GenBank/DDBJ databases">
        <title>Draft genome sequences of the type strains of six Macrococcus species.</title>
        <authorList>
            <person name="Mazhar S."/>
            <person name="Altermann E."/>
            <person name="Hill C."/>
            <person name="Mcauliffe O."/>
        </authorList>
    </citation>
    <scope>NUCLEOTIDE SEQUENCE [LARGE SCALE GENOMIC DNA]</scope>
    <source>
        <strain evidence="2 3">CCM4815</strain>
    </source>
</reference>
<dbReference type="PANTHER" id="PTHR30041:SF8">
    <property type="entry name" value="PROTEIN YFFB"/>
    <property type="match status" value="1"/>
</dbReference>
<dbReference type="PANTHER" id="PTHR30041">
    <property type="entry name" value="ARSENATE REDUCTASE"/>
    <property type="match status" value="1"/>
</dbReference>
<dbReference type="EMBL" id="SCWB01000003">
    <property type="protein sequence ID" value="TDM12569.1"/>
    <property type="molecule type" value="Genomic_DNA"/>
</dbReference>
<keyword evidence="3" id="KW-1185">Reference proteome</keyword>
<protein>
    <submittedName>
        <fullName evidence="2">Spx/MgsR family RNA polymerase-binding regulatory protein</fullName>
    </submittedName>
</protein>
<dbReference type="Gene3D" id="3.40.30.10">
    <property type="entry name" value="Glutaredoxin"/>
    <property type="match status" value="1"/>
</dbReference>